<reference evidence="2" key="1">
    <citation type="submission" date="2017-05" db="EMBL/GenBank/DDBJ databases">
        <authorList>
            <consortium name="The Broad Institute Genomics Platform"/>
            <consortium name="The Broad Institute Genomic Center for Infectious Diseases"/>
            <person name="Earl A."/>
            <person name="Manson A."/>
            <person name="Schwartman J."/>
            <person name="Gilmore M."/>
            <person name="Abouelleil A."/>
            <person name="Cao P."/>
            <person name="Chapman S."/>
            <person name="Cusick C."/>
            <person name="Shea T."/>
            <person name="Young S."/>
            <person name="Neafsey D."/>
            <person name="Nusbaum C."/>
            <person name="Birren B."/>
        </authorList>
    </citation>
    <scope>NUCLEOTIDE SEQUENCE</scope>
    <source>
        <strain evidence="2">9E7_DIV0242</strain>
    </source>
</reference>
<keyword evidence="3" id="KW-1185">Reference proteome</keyword>
<proteinExistence type="predicted"/>
<keyword evidence="1" id="KW-1133">Transmembrane helix</keyword>
<name>A0AAQ3Y1A9_9ENTE</name>
<feature type="transmembrane region" description="Helical" evidence="1">
    <location>
        <begin position="30"/>
        <end position="46"/>
    </location>
</feature>
<dbReference type="RefSeq" id="WP_339101619.1">
    <property type="nucleotide sequence ID" value="NZ_CP147247.1"/>
</dbReference>
<reference evidence="2" key="2">
    <citation type="submission" date="2024-03" db="EMBL/GenBank/DDBJ databases">
        <title>The Genome Sequence of Enterococcus sp. DIV0242b.</title>
        <authorList>
            <consortium name="The Broad Institute Genomics Platform"/>
            <consortium name="The Broad Institute Microbial Omics Core"/>
            <consortium name="The Broad Institute Genomic Center for Infectious Diseases"/>
            <person name="Earl A."/>
            <person name="Manson A."/>
            <person name="Gilmore M."/>
            <person name="Schwartman J."/>
            <person name="Shea T."/>
            <person name="Abouelleil A."/>
            <person name="Cao P."/>
            <person name="Chapman S."/>
            <person name="Cusick C."/>
            <person name="Young S."/>
            <person name="Neafsey D."/>
            <person name="Nusbaum C."/>
            <person name="Birren B."/>
        </authorList>
    </citation>
    <scope>NUCLEOTIDE SEQUENCE</scope>
    <source>
        <strain evidence="2">9E7_DIV0242</strain>
    </source>
</reference>
<feature type="transmembrane region" description="Helical" evidence="1">
    <location>
        <begin position="67"/>
        <end position="92"/>
    </location>
</feature>
<keyword evidence="1" id="KW-0472">Membrane</keyword>
<dbReference type="EMBL" id="CP147247">
    <property type="protein sequence ID" value="WYJ90508.1"/>
    <property type="molecule type" value="Genomic_DNA"/>
</dbReference>
<gene>
    <name evidence="2" type="ORF">A5888_002265</name>
</gene>
<evidence type="ECO:0000313" key="2">
    <source>
        <dbReference type="EMBL" id="WYJ90508.1"/>
    </source>
</evidence>
<sequence length="93" mass="10438">MNRDRIIFASAFVLSIIFLIVVPVPDYIQYFYMSIFFYVTAYLLIIKKKSDLLSIPITKPLTDAGKNILLINGFIVVLAATILLVVGLVTLLN</sequence>
<dbReference type="AlphaFoldDB" id="A0AAQ3Y1A9"/>
<keyword evidence="1" id="KW-0812">Transmembrane</keyword>
<feature type="transmembrane region" description="Helical" evidence="1">
    <location>
        <begin position="7"/>
        <end position="24"/>
    </location>
</feature>
<protein>
    <submittedName>
        <fullName evidence="2">Uncharacterized protein</fullName>
    </submittedName>
</protein>
<organism evidence="2 3">
    <name type="scientific">Candidatus Enterococcus clewellii</name>
    <dbReference type="NCBI Taxonomy" id="1834193"/>
    <lineage>
        <taxon>Bacteria</taxon>
        <taxon>Bacillati</taxon>
        <taxon>Bacillota</taxon>
        <taxon>Bacilli</taxon>
        <taxon>Lactobacillales</taxon>
        <taxon>Enterococcaceae</taxon>
        <taxon>Enterococcus</taxon>
    </lineage>
</organism>
<evidence type="ECO:0000313" key="3">
    <source>
        <dbReference type="Proteomes" id="UP000195141"/>
    </source>
</evidence>
<dbReference type="Proteomes" id="UP000195141">
    <property type="component" value="Chromosome"/>
</dbReference>
<evidence type="ECO:0000256" key="1">
    <source>
        <dbReference type="SAM" id="Phobius"/>
    </source>
</evidence>
<accession>A0AAQ3Y1A9</accession>